<protein>
    <recommendedName>
        <fullName evidence="3">pepsin A</fullName>
        <ecNumber evidence="3">3.4.23.1</ecNumber>
    </recommendedName>
</protein>
<dbReference type="SUPFAM" id="SSF50630">
    <property type="entry name" value="Acid proteases"/>
    <property type="match status" value="1"/>
</dbReference>
<proteinExistence type="inferred from homology"/>
<keyword evidence="6" id="KW-0222">Digestion</keyword>
<reference evidence="13" key="1">
    <citation type="submission" date="2019-08" db="EMBL/GenBank/DDBJ databases">
        <title>Three high-quality genomes provides insights into domestication of ducks.</title>
        <authorList>
            <person name="Hou Z.C."/>
            <person name="Zhu F."/>
            <person name="Yin Z.T."/>
            <person name="Zhang F."/>
        </authorList>
    </citation>
    <scope>NUCLEOTIDE SEQUENCE [LARGE SCALE GENOMIC DNA]</scope>
</reference>
<dbReference type="PROSITE" id="PS51767">
    <property type="entry name" value="PEPTIDASE_A1"/>
    <property type="match status" value="1"/>
</dbReference>
<dbReference type="EC" id="3.4.23.1" evidence="3"/>
<accession>A0A8B9SGW3</accession>
<feature type="domain" description="Peptidase A1" evidence="12">
    <location>
        <begin position="68"/>
        <end position="380"/>
    </location>
</feature>
<evidence type="ECO:0000256" key="10">
    <source>
        <dbReference type="PIRSR" id="PIRSR601461-2"/>
    </source>
</evidence>
<feature type="active site" evidence="9">
    <location>
        <position position="86"/>
    </location>
</feature>
<evidence type="ECO:0000313" key="13">
    <source>
        <dbReference type="Ensembl" id="ENSAPLP00020003751.1"/>
    </source>
</evidence>
<dbReference type="Gene3D" id="2.40.70.10">
    <property type="entry name" value="Acid Proteases"/>
    <property type="match status" value="2"/>
</dbReference>
<organism evidence="13 14">
    <name type="scientific">Anas platyrhynchos</name>
    <name type="common">Mallard</name>
    <name type="synonym">Anas boschas</name>
    <dbReference type="NCBI Taxonomy" id="8839"/>
    <lineage>
        <taxon>Eukaryota</taxon>
        <taxon>Metazoa</taxon>
        <taxon>Chordata</taxon>
        <taxon>Craniata</taxon>
        <taxon>Vertebrata</taxon>
        <taxon>Euteleostomi</taxon>
        <taxon>Archelosauria</taxon>
        <taxon>Archosauria</taxon>
        <taxon>Dinosauria</taxon>
        <taxon>Saurischia</taxon>
        <taxon>Theropoda</taxon>
        <taxon>Coelurosauria</taxon>
        <taxon>Aves</taxon>
        <taxon>Neognathae</taxon>
        <taxon>Galloanserae</taxon>
        <taxon>Anseriformes</taxon>
        <taxon>Anatidae</taxon>
        <taxon>Anatinae</taxon>
        <taxon>Anas</taxon>
    </lineage>
</organism>
<dbReference type="InterPro" id="IPR001969">
    <property type="entry name" value="Aspartic_peptidase_AS"/>
</dbReference>
<dbReference type="Pfam" id="PF00026">
    <property type="entry name" value="Asp"/>
    <property type="match status" value="1"/>
</dbReference>
<keyword evidence="5 11" id="KW-0064">Aspartyl protease</keyword>
<dbReference type="PANTHER" id="PTHR47966">
    <property type="entry name" value="BETA-SITE APP-CLEAVING ENZYME, ISOFORM A-RELATED"/>
    <property type="match status" value="1"/>
</dbReference>
<comment type="similarity">
    <text evidence="2 11">Belongs to the peptidase A1 family.</text>
</comment>
<feature type="disulfide bond" evidence="10">
    <location>
        <begin position="263"/>
        <end position="267"/>
    </location>
</feature>
<dbReference type="GO" id="GO:0004190">
    <property type="term" value="F:aspartic-type endopeptidase activity"/>
    <property type="evidence" value="ECO:0007669"/>
    <property type="project" value="UniProtKB-KW"/>
</dbReference>
<dbReference type="AlphaFoldDB" id="A0A8B9SGW3"/>
<evidence type="ECO:0000256" key="8">
    <source>
        <dbReference type="ARBA" id="ARBA00023157"/>
    </source>
</evidence>
<dbReference type="GO" id="GO:0007586">
    <property type="term" value="P:digestion"/>
    <property type="evidence" value="ECO:0007669"/>
    <property type="project" value="UniProtKB-KW"/>
</dbReference>
<dbReference type="PANTHER" id="PTHR47966:SF22">
    <property type="entry name" value="PEPSIN A-3-RELATED"/>
    <property type="match status" value="1"/>
</dbReference>
<dbReference type="FunFam" id="2.40.70.10:FF:000004">
    <property type="entry name" value="Pepsin A"/>
    <property type="match status" value="1"/>
</dbReference>
<evidence type="ECO:0000256" key="9">
    <source>
        <dbReference type="PIRSR" id="PIRSR601461-1"/>
    </source>
</evidence>
<evidence type="ECO:0000256" key="11">
    <source>
        <dbReference type="RuleBase" id="RU000454"/>
    </source>
</evidence>
<dbReference type="PROSITE" id="PS00141">
    <property type="entry name" value="ASP_PROTEASE"/>
    <property type="match status" value="2"/>
</dbReference>
<dbReference type="PRINTS" id="PR00792">
    <property type="entry name" value="PEPSIN"/>
</dbReference>
<name>A0A8B9SGW3_ANAPL</name>
<evidence type="ECO:0000256" key="7">
    <source>
        <dbReference type="ARBA" id="ARBA00022801"/>
    </source>
</evidence>
<feature type="active site" evidence="9">
    <location>
        <position position="272"/>
    </location>
</feature>
<keyword evidence="4 11" id="KW-0645">Protease</keyword>
<evidence type="ECO:0000256" key="5">
    <source>
        <dbReference type="ARBA" id="ARBA00022750"/>
    </source>
</evidence>
<dbReference type="Pfam" id="PF07966">
    <property type="entry name" value="A1_Propeptide"/>
    <property type="match status" value="1"/>
</dbReference>
<dbReference type="Ensembl" id="ENSAPLT00020004033.1">
    <property type="protein sequence ID" value="ENSAPLP00020003751.1"/>
    <property type="gene ID" value="ENSAPLG00020002756.1"/>
</dbReference>
<dbReference type="GO" id="GO:0006508">
    <property type="term" value="P:proteolysis"/>
    <property type="evidence" value="ECO:0007669"/>
    <property type="project" value="UniProtKB-KW"/>
</dbReference>
<comment type="function">
    <text evidence="1">Shows particularly broad specificity; although bonds involving phenylalanine and leucine are preferred, many others are also cleaved to some extent.</text>
</comment>
<dbReference type="Proteomes" id="UP000694400">
    <property type="component" value="Chromosome 5"/>
</dbReference>
<evidence type="ECO:0000256" key="6">
    <source>
        <dbReference type="ARBA" id="ARBA00022757"/>
    </source>
</evidence>
<evidence type="ECO:0000256" key="1">
    <source>
        <dbReference type="ARBA" id="ARBA00002318"/>
    </source>
</evidence>
<dbReference type="InterPro" id="IPR033121">
    <property type="entry name" value="PEPTIDASE_A1"/>
</dbReference>
<dbReference type="InterPro" id="IPR012848">
    <property type="entry name" value="Aspartic_peptidase_N"/>
</dbReference>
<keyword evidence="7 11" id="KW-0378">Hydrolase</keyword>
<dbReference type="InterPro" id="IPR021109">
    <property type="entry name" value="Peptidase_aspartic_dom_sf"/>
</dbReference>
<dbReference type="InterPro" id="IPR001461">
    <property type="entry name" value="Aspartic_peptidase_A1"/>
</dbReference>
<feature type="disulfide bond" evidence="10">
    <location>
        <begin position="99"/>
        <end position="104"/>
    </location>
</feature>
<dbReference type="Gene3D" id="6.10.140.60">
    <property type="match status" value="1"/>
</dbReference>
<reference evidence="13" key="3">
    <citation type="submission" date="2025-09" db="UniProtKB">
        <authorList>
            <consortium name="Ensembl"/>
        </authorList>
    </citation>
    <scope>IDENTIFICATION</scope>
</reference>
<evidence type="ECO:0000256" key="4">
    <source>
        <dbReference type="ARBA" id="ARBA00022670"/>
    </source>
</evidence>
<evidence type="ECO:0000256" key="3">
    <source>
        <dbReference type="ARBA" id="ARBA00011924"/>
    </source>
</evidence>
<evidence type="ECO:0000259" key="12">
    <source>
        <dbReference type="PROSITE" id="PS51767"/>
    </source>
</evidence>
<sequence>WGWDTGGVLALHLAPRPLPHPRIPLRKMKSLRQRLEEQGLLEPFLKQHPHNQASKYFPRGTSMVPNEYYGTISIGTPAQEFTVIFDTGSSNLWVPSVYCSSRACENHKRFNPSKSSTFVSTNESVSIAYGTGSMTGILGYDTVTVRQRPAGCPSRGTRGHGDTVPGTIFYYSPFDGILGLAFPSISSSGATPVFDNMMSQGLVAQDLFSVYLSKDDKSGSFVLFGGIDPAYTTNGISWIPLSAETYWQITMERVFVGEKSVACYFSCQAIVDTGTSLLAVPTLALRRIYKALGANSEGEVRRAGSTGLSGPPCFVPSDGQSQPAAGPPTAYVIESDGFCSLGFEGMDTPTEEGELWILGDVFIREYYCDLRQGQQQGGAVPAGLSARSPRPDRPLRFLPPPLLLSLRTIKPWKSIRVLSFSGKGWSGPPRRGQAVAP</sequence>
<evidence type="ECO:0000256" key="2">
    <source>
        <dbReference type="ARBA" id="ARBA00007447"/>
    </source>
</evidence>
<keyword evidence="8 10" id="KW-1015">Disulfide bond</keyword>
<evidence type="ECO:0000313" key="14">
    <source>
        <dbReference type="Proteomes" id="UP000694400"/>
    </source>
</evidence>
<reference evidence="13" key="2">
    <citation type="submission" date="2025-08" db="UniProtKB">
        <authorList>
            <consortium name="Ensembl"/>
        </authorList>
    </citation>
    <scope>IDENTIFICATION</scope>
</reference>